<name>A0A8S9YZD4_9TREM</name>
<reference evidence="1" key="1">
    <citation type="submission" date="2019-07" db="EMBL/GenBank/DDBJ databases">
        <title>Annotation for the trematode Paragonimus miyazaki's.</title>
        <authorList>
            <person name="Choi Y.-J."/>
        </authorList>
    </citation>
    <scope>NUCLEOTIDE SEQUENCE</scope>
    <source>
        <strain evidence="1">Japan</strain>
    </source>
</reference>
<comment type="caution">
    <text evidence="1">The sequence shown here is derived from an EMBL/GenBank/DDBJ whole genome shotgun (WGS) entry which is preliminary data.</text>
</comment>
<sequence>MVSGFLSVQRKTLMSCSYNFQVIDSVVKLKQSLCLQGTWGNTKLALTVLYLHIKTLVHPNAFDNSDR</sequence>
<organism evidence="1 2">
    <name type="scientific">Paragonimus skrjabini miyazakii</name>
    <dbReference type="NCBI Taxonomy" id="59628"/>
    <lineage>
        <taxon>Eukaryota</taxon>
        <taxon>Metazoa</taxon>
        <taxon>Spiralia</taxon>
        <taxon>Lophotrochozoa</taxon>
        <taxon>Platyhelminthes</taxon>
        <taxon>Trematoda</taxon>
        <taxon>Digenea</taxon>
        <taxon>Plagiorchiida</taxon>
        <taxon>Troglotremata</taxon>
        <taxon>Troglotrematidae</taxon>
        <taxon>Paragonimus</taxon>
    </lineage>
</organism>
<evidence type="ECO:0000313" key="2">
    <source>
        <dbReference type="Proteomes" id="UP000822476"/>
    </source>
</evidence>
<dbReference type="Proteomes" id="UP000822476">
    <property type="component" value="Unassembled WGS sequence"/>
</dbReference>
<keyword evidence="2" id="KW-1185">Reference proteome</keyword>
<accession>A0A8S9YZD4</accession>
<dbReference type="AlphaFoldDB" id="A0A8S9YZD4"/>
<proteinExistence type="predicted"/>
<protein>
    <submittedName>
        <fullName evidence="1">Uncharacterized protein</fullName>
    </submittedName>
</protein>
<gene>
    <name evidence="1" type="ORF">EG68_02810</name>
</gene>
<dbReference type="EMBL" id="JTDE01000945">
    <property type="protein sequence ID" value="KAF7259982.1"/>
    <property type="molecule type" value="Genomic_DNA"/>
</dbReference>
<evidence type="ECO:0000313" key="1">
    <source>
        <dbReference type="EMBL" id="KAF7259982.1"/>
    </source>
</evidence>